<feature type="compositionally biased region" description="Polar residues" evidence="1">
    <location>
        <begin position="130"/>
        <end position="140"/>
    </location>
</feature>
<evidence type="ECO:0000313" key="3">
    <source>
        <dbReference type="Proteomes" id="UP000653305"/>
    </source>
</evidence>
<feature type="compositionally biased region" description="Polar residues" evidence="1">
    <location>
        <begin position="82"/>
        <end position="92"/>
    </location>
</feature>
<accession>A0A830D3L9</accession>
<dbReference type="SUPFAM" id="SSF47923">
    <property type="entry name" value="Ypt/Rab-GAP domain of gyp1p"/>
    <property type="match status" value="1"/>
</dbReference>
<feature type="non-terminal residue" evidence="2">
    <location>
        <position position="1"/>
    </location>
</feature>
<keyword evidence="3" id="KW-1185">Reference proteome</keyword>
<dbReference type="OrthoDB" id="10264062at2759"/>
<dbReference type="InterPro" id="IPR035969">
    <property type="entry name" value="Rab-GAP_TBC_sf"/>
</dbReference>
<proteinExistence type="predicted"/>
<gene>
    <name evidence="2" type="ORF">PHJA_002427300</name>
</gene>
<dbReference type="AlphaFoldDB" id="A0A830D3L9"/>
<feature type="compositionally biased region" description="Basic and acidic residues" evidence="1">
    <location>
        <begin position="181"/>
        <end position="196"/>
    </location>
</feature>
<evidence type="ECO:0000313" key="2">
    <source>
        <dbReference type="EMBL" id="GFQ02834.1"/>
    </source>
</evidence>
<sequence length="242" mass="27617">HQWRSLFTPDGKLRDSGLKFLKKVCSGGVDPSIRAEVWPFLLVVYDLTSSKEERDATRTKNRKEYERLRRHCRRLLKHNSELFKSNQSNATTSGGGQSHSEGTDFPSSKDVVSAHESLSSEQELHDNNSDEYQPSISTTDPHLASSKRITDPNVASDSDSSNYDSSDDPEVSQTFDFTENTEDHDHEMEIQSKPHNREDFADWERIIRLDTIRANEEWMGYKPTLADVSDAKARREAVRPSD</sequence>
<comment type="caution">
    <text evidence="2">The sequence shown here is derived from an EMBL/GenBank/DDBJ whole genome shotgun (WGS) entry which is preliminary data.</text>
</comment>
<name>A0A830D3L9_9LAMI</name>
<protein>
    <submittedName>
        <fullName evidence="2">GTPase-activating protein gyp7</fullName>
    </submittedName>
</protein>
<evidence type="ECO:0000256" key="1">
    <source>
        <dbReference type="SAM" id="MobiDB-lite"/>
    </source>
</evidence>
<feature type="region of interest" description="Disordered" evidence="1">
    <location>
        <begin position="79"/>
        <end position="196"/>
    </location>
</feature>
<dbReference type="EMBL" id="BMAC01000778">
    <property type="protein sequence ID" value="GFQ02834.1"/>
    <property type="molecule type" value="Genomic_DNA"/>
</dbReference>
<dbReference type="Proteomes" id="UP000653305">
    <property type="component" value="Unassembled WGS sequence"/>
</dbReference>
<reference evidence="2" key="1">
    <citation type="submission" date="2020-07" db="EMBL/GenBank/DDBJ databases">
        <title>Ethylene signaling mediates host invasion by parasitic plants.</title>
        <authorList>
            <person name="Yoshida S."/>
        </authorList>
    </citation>
    <scope>NUCLEOTIDE SEQUENCE</scope>
    <source>
        <strain evidence="2">Okayama</strain>
    </source>
</reference>
<organism evidence="2 3">
    <name type="scientific">Phtheirospermum japonicum</name>
    <dbReference type="NCBI Taxonomy" id="374723"/>
    <lineage>
        <taxon>Eukaryota</taxon>
        <taxon>Viridiplantae</taxon>
        <taxon>Streptophyta</taxon>
        <taxon>Embryophyta</taxon>
        <taxon>Tracheophyta</taxon>
        <taxon>Spermatophyta</taxon>
        <taxon>Magnoliopsida</taxon>
        <taxon>eudicotyledons</taxon>
        <taxon>Gunneridae</taxon>
        <taxon>Pentapetalae</taxon>
        <taxon>asterids</taxon>
        <taxon>lamiids</taxon>
        <taxon>Lamiales</taxon>
        <taxon>Orobanchaceae</taxon>
        <taxon>Orobanchaceae incertae sedis</taxon>
        <taxon>Phtheirospermum</taxon>
    </lineage>
</organism>